<sequence>MIKTLTVVTLIIFCFFQLQILLNIASFDPLFNYFDLIDRSSIKIRILSRGSLEATLNRSNLPTTNGIVE</sequence>
<name>A0A132AIL3_SARSC</name>
<dbReference type="VEuPathDB" id="VectorBase:SSCA003697"/>
<evidence type="ECO:0000313" key="1">
    <source>
        <dbReference type="EMBL" id="KPM10290.1"/>
    </source>
</evidence>
<comment type="caution">
    <text evidence="1">The sequence shown here is derived from an EMBL/GenBank/DDBJ whole genome shotgun (WGS) entry which is preliminary data.</text>
</comment>
<dbReference type="Proteomes" id="UP000616769">
    <property type="component" value="Unassembled WGS sequence"/>
</dbReference>
<organism evidence="1 2">
    <name type="scientific">Sarcoptes scabiei</name>
    <name type="common">Itch mite</name>
    <name type="synonym">Acarus scabiei</name>
    <dbReference type="NCBI Taxonomy" id="52283"/>
    <lineage>
        <taxon>Eukaryota</taxon>
        <taxon>Metazoa</taxon>
        <taxon>Ecdysozoa</taxon>
        <taxon>Arthropoda</taxon>
        <taxon>Chelicerata</taxon>
        <taxon>Arachnida</taxon>
        <taxon>Acari</taxon>
        <taxon>Acariformes</taxon>
        <taxon>Sarcoptiformes</taxon>
        <taxon>Astigmata</taxon>
        <taxon>Psoroptidia</taxon>
        <taxon>Sarcoptoidea</taxon>
        <taxon>Sarcoptidae</taxon>
        <taxon>Sarcoptinae</taxon>
        <taxon>Sarcoptes</taxon>
    </lineage>
</organism>
<dbReference type="AlphaFoldDB" id="A0A132AIL3"/>
<protein>
    <submittedName>
        <fullName evidence="1">Uncharacterized protein</fullName>
    </submittedName>
</protein>
<proteinExistence type="predicted"/>
<reference evidence="1 2" key="1">
    <citation type="journal article" date="2015" name="Parasit. Vectors">
        <title>Draft genome of the scabies mite.</title>
        <authorList>
            <person name="Rider S.D.Jr."/>
            <person name="Morgan M.S."/>
            <person name="Arlian L.G."/>
        </authorList>
    </citation>
    <scope>NUCLEOTIDE SEQUENCE [LARGE SCALE GENOMIC DNA]</scope>
    <source>
        <strain evidence="1">Arlian Lab</strain>
    </source>
</reference>
<accession>A0A132AIL3</accession>
<gene>
    <name evidence="1" type="ORF">QR98_0088420</name>
</gene>
<dbReference type="EMBL" id="JXLN01014887">
    <property type="protein sequence ID" value="KPM10290.1"/>
    <property type="molecule type" value="Genomic_DNA"/>
</dbReference>
<evidence type="ECO:0000313" key="2">
    <source>
        <dbReference type="Proteomes" id="UP000616769"/>
    </source>
</evidence>